<dbReference type="GO" id="GO:0000160">
    <property type="term" value="P:phosphorelay signal transduction system"/>
    <property type="evidence" value="ECO:0007669"/>
    <property type="project" value="InterPro"/>
</dbReference>
<sequence>MHIVIIDDHELVRDGIKNLVEQEFGWHVLFDVAAIEELPNVDVLADVDVAIIDISLQEASGFDVLNTVKTNYPDVRCLMVSMYEHVGYISKALELGADGYVTKTAATKELMCALNALENGDNYLSTDLSNKLAFGHNNAFSELTEREREVFLLLAKGLQPKRISSQLKTMPKTIMVHRTNIYHKLGVTSQFELLRIALNEGILSLDDFIHAPSA</sequence>
<dbReference type="SUPFAM" id="SSF52172">
    <property type="entry name" value="CheY-like"/>
    <property type="match status" value="1"/>
</dbReference>
<dbReference type="PANTHER" id="PTHR43214">
    <property type="entry name" value="TWO-COMPONENT RESPONSE REGULATOR"/>
    <property type="match status" value="1"/>
</dbReference>
<dbReference type="OrthoDB" id="9796655at2"/>
<dbReference type="CDD" id="cd17535">
    <property type="entry name" value="REC_NarL-like"/>
    <property type="match status" value="1"/>
</dbReference>
<dbReference type="AlphaFoldDB" id="A0A2S9VA67"/>
<feature type="modified residue" description="4-aspartylphosphate" evidence="3">
    <location>
        <position position="53"/>
    </location>
</feature>
<evidence type="ECO:0000259" key="4">
    <source>
        <dbReference type="PROSITE" id="PS50043"/>
    </source>
</evidence>
<dbReference type="InterPro" id="IPR001789">
    <property type="entry name" value="Sig_transdc_resp-reg_receiver"/>
</dbReference>
<dbReference type="InterPro" id="IPR039420">
    <property type="entry name" value="WalR-like"/>
</dbReference>
<reference evidence="7" key="1">
    <citation type="journal article" date="2020" name="Int. J. Syst. Evol. Microbiol.">
        <title>Alteromonas alba sp. nov., a marine bacterium isolated from the seawater of the West Pacific Ocean.</title>
        <authorList>
            <person name="Sun C."/>
            <person name="Wu Y.-H."/>
            <person name="Xamxidin M."/>
            <person name="Cheng H."/>
            <person name="Xu X.-W."/>
        </authorList>
    </citation>
    <scope>NUCLEOTIDE SEQUENCE [LARGE SCALE GENOMIC DNA]</scope>
    <source>
        <strain evidence="7">190</strain>
    </source>
</reference>
<evidence type="ECO:0000256" key="1">
    <source>
        <dbReference type="ARBA" id="ARBA00022553"/>
    </source>
</evidence>
<evidence type="ECO:0000256" key="3">
    <source>
        <dbReference type="PROSITE-ProRule" id="PRU00169"/>
    </source>
</evidence>
<dbReference type="PRINTS" id="PR00038">
    <property type="entry name" value="HTHLUXR"/>
</dbReference>
<evidence type="ECO:0000313" key="6">
    <source>
        <dbReference type="EMBL" id="PRO73338.1"/>
    </source>
</evidence>
<dbReference type="GO" id="GO:0003677">
    <property type="term" value="F:DNA binding"/>
    <property type="evidence" value="ECO:0007669"/>
    <property type="project" value="UniProtKB-KW"/>
</dbReference>
<evidence type="ECO:0000259" key="5">
    <source>
        <dbReference type="PROSITE" id="PS50110"/>
    </source>
</evidence>
<dbReference type="InterPro" id="IPR058245">
    <property type="entry name" value="NreC/VraR/RcsB-like_REC"/>
</dbReference>
<dbReference type="InterPro" id="IPR011006">
    <property type="entry name" value="CheY-like_superfamily"/>
</dbReference>
<organism evidence="6 7">
    <name type="scientific">Alteromonas alba</name>
    <dbReference type="NCBI Taxonomy" id="2079529"/>
    <lineage>
        <taxon>Bacteria</taxon>
        <taxon>Pseudomonadati</taxon>
        <taxon>Pseudomonadota</taxon>
        <taxon>Gammaproteobacteria</taxon>
        <taxon>Alteromonadales</taxon>
        <taxon>Alteromonadaceae</taxon>
        <taxon>Alteromonas/Salinimonas group</taxon>
        <taxon>Alteromonas</taxon>
    </lineage>
</organism>
<dbReference type="PROSITE" id="PS50043">
    <property type="entry name" value="HTH_LUXR_2"/>
    <property type="match status" value="1"/>
</dbReference>
<dbReference type="Pfam" id="PF00196">
    <property type="entry name" value="GerE"/>
    <property type="match status" value="1"/>
</dbReference>
<dbReference type="PANTHER" id="PTHR43214:SF43">
    <property type="entry name" value="TWO-COMPONENT RESPONSE REGULATOR"/>
    <property type="match status" value="1"/>
</dbReference>
<dbReference type="SUPFAM" id="SSF46894">
    <property type="entry name" value="C-terminal effector domain of the bipartite response regulators"/>
    <property type="match status" value="1"/>
</dbReference>
<keyword evidence="1 3" id="KW-0597">Phosphoprotein</keyword>
<dbReference type="EMBL" id="PVNP01000124">
    <property type="protein sequence ID" value="PRO73338.1"/>
    <property type="molecule type" value="Genomic_DNA"/>
</dbReference>
<keyword evidence="7" id="KW-1185">Reference proteome</keyword>
<dbReference type="GO" id="GO:0006355">
    <property type="term" value="P:regulation of DNA-templated transcription"/>
    <property type="evidence" value="ECO:0007669"/>
    <property type="project" value="InterPro"/>
</dbReference>
<evidence type="ECO:0000256" key="2">
    <source>
        <dbReference type="ARBA" id="ARBA00023125"/>
    </source>
</evidence>
<proteinExistence type="predicted"/>
<feature type="domain" description="HTH luxR-type" evidence="4">
    <location>
        <begin position="136"/>
        <end position="201"/>
    </location>
</feature>
<gene>
    <name evidence="6" type="ORF">C6Y40_12030</name>
</gene>
<dbReference type="PROSITE" id="PS50110">
    <property type="entry name" value="RESPONSE_REGULATORY"/>
    <property type="match status" value="1"/>
</dbReference>
<accession>A0A2S9VA67</accession>
<dbReference type="SMART" id="SM00448">
    <property type="entry name" value="REC"/>
    <property type="match status" value="1"/>
</dbReference>
<dbReference type="InterPro" id="IPR016032">
    <property type="entry name" value="Sig_transdc_resp-reg_C-effctor"/>
</dbReference>
<name>A0A2S9VA67_9ALTE</name>
<feature type="domain" description="Response regulatory" evidence="5">
    <location>
        <begin position="2"/>
        <end position="118"/>
    </location>
</feature>
<evidence type="ECO:0000313" key="7">
    <source>
        <dbReference type="Proteomes" id="UP000238949"/>
    </source>
</evidence>
<dbReference type="Proteomes" id="UP000238949">
    <property type="component" value="Unassembled WGS sequence"/>
</dbReference>
<dbReference type="Pfam" id="PF00072">
    <property type="entry name" value="Response_reg"/>
    <property type="match status" value="1"/>
</dbReference>
<protein>
    <submittedName>
        <fullName evidence="6">DNA-binding response regulator</fullName>
    </submittedName>
</protein>
<dbReference type="SMART" id="SM00421">
    <property type="entry name" value="HTH_LUXR"/>
    <property type="match status" value="1"/>
</dbReference>
<comment type="caution">
    <text evidence="6">The sequence shown here is derived from an EMBL/GenBank/DDBJ whole genome shotgun (WGS) entry which is preliminary data.</text>
</comment>
<dbReference type="InterPro" id="IPR000792">
    <property type="entry name" value="Tscrpt_reg_LuxR_C"/>
</dbReference>
<dbReference type="Gene3D" id="3.40.50.2300">
    <property type="match status" value="1"/>
</dbReference>
<dbReference type="CDD" id="cd06170">
    <property type="entry name" value="LuxR_C_like"/>
    <property type="match status" value="1"/>
</dbReference>
<keyword evidence="2 6" id="KW-0238">DNA-binding</keyword>
<dbReference type="RefSeq" id="WP_105934801.1">
    <property type="nucleotide sequence ID" value="NZ_PVNP01000124.1"/>
</dbReference>